<evidence type="ECO:0000256" key="1">
    <source>
        <dbReference type="HAMAP-Rule" id="MF_00991"/>
    </source>
</evidence>
<dbReference type="SUPFAM" id="SSF53167">
    <property type="entry name" value="Purine and uridine phosphorylases"/>
    <property type="match status" value="1"/>
</dbReference>
<dbReference type="PANTHER" id="PTHR46832:SF2">
    <property type="entry name" value="FUTALOSINE HYDROLASE"/>
    <property type="match status" value="1"/>
</dbReference>
<name>A0ABP5YVS0_9ACTN</name>
<evidence type="ECO:0000313" key="5">
    <source>
        <dbReference type="EMBL" id="GAA2487758.1"/>
    </source>
</evidence>
<dbReference type="InterPro" id="IPR000845">
    <property type="entry name" value="Nucleoside_phosphorylase_d"/>
</dbReference>
<feature type="compositionally biased region" description="Pro residues" evidence="3">
    <location>
        <begin position="118"/>
        <end position="129"/>
    </location>
</feature>
<feature type="compositionally biased region" description="Pro residues" evidence="3">
    <location>
        <begin position="160"/>
        <end position="175"/>
    </location>
</feature>
<comment type="similarity">
    <text evidence="1">Belongs to the PNP/UDP phosphorylase family. Futalosine hydrolase subfamily.</text>
</comment>
<dbReference type="Proteomes" id="UP001501358">
    <property type="component" value="Unassembled WGS sequence"/>
</dbReference>
<dbReference type="InterPro" id="IPR035994">
    <property type="entry name" value="Nucleoside_phosphorylase_sf"/>
</dbReference>
<reference evidence="6" key="1">
    <citation type="journal article" date="2019" name="Int. J. Syst. Evol. Microbiol.">
        <title>The Global Catalogue of Microorganisms (GCM) 10K type strain sequencing project: providing services to taxonomists for standard genome sequencing and annotation.</title>
        <authorList>
            <consortium name="The Broad Institute Genomics Platform"/>
            <consortium name="The Broad Institute Genome Sequencing Center for Infectious Disease"/>
            <person name="Wu L."/>
            <person name="Ma J."/>
        </authorList>
    </citation>
    <scope>NUCLEOTIDE SEQUENCE [LARGE SCALE GENOMIC DNA]</scope>
    <source>
        <strain evidence="6">JCM 6307</strain>
    </source>
</reference>
<comment type="function">
    <text evidence="1">Catalyzes the hydrolysis of futalosine (FL) to dehypoxanthine futalosine (DHFL) and hypoxanthine, a step in the biosynthesis of menaquinone (MK, vitamin K2).</text>
</comment>
<dbReference type="EC" id="3.2.2.26" evidence="1 2"/>
<dbReference type="EMBL" id="BAAATA010000011">
    <property type="protein sequence ID" value="GAA2487758.1"/>
    <property type="molecule type" value="Genomic_DNA"/>
</dbReference>
<comment type="pathway">
    <text evidence="1">Quinol/quinone metabolism; menaquinone biosynthesis.</text>
</comment>
<dbReference type="PANTHER" id="PTHR46832">
    <property type="entry name" value="5'-METHYLTHIOADENOSINE/S-ADENOSYLHOMOCYSTEINE NUCLEOSIDASE"/>
    <property type="match status" value="1"/>
</dbReference>
<gene>
    <name evidence="1" type="primary">mqnB</name>
    <name evidence="5" type="ORF">GCM10010406_24900</name>
</gene>
<keyword evidence="6" id="KW-1185">Reference proteome</keyword>
<keyword evidence="1" id="KW-0474">Menaquinone biosynthesis</keyword>
<proteinExistence type="inferred from homology"/>
<dbReference type="HAMAP" id="MF_00991">
    <property type="entry name" value="MqnB"/>
    <property type="match status" value="1"/>
</dbReference>
<evidence type="ECO:0000313" key="6">
    <source>
        <dbReference type="Proteomes" id="UP001501358"/>
    </source>
</evidence>
<dbReference type="NCBIfam" id="TIGR03664">
    <property type="entry name" value="fut_nucase"/>
    <property type="match status" value="1"/>
</dbReference>
<evidence type="ECO:0000259" key="4">
    <source>
        <dbReference type="Pfam" id="PF01048"/>
    </source>
</evidence>
<feature type="domain" description="Nucleoside phosphorylase" evidence="4">
    <location>
        <begin position="192"/>
        <end position="269"/>
    </location>
</feature>
<feature type="compositionally biased region" description="Low complexity" evidence="3">
    <location>
        <begin position="143"/>
        <end position="159"/>
    </location>
</feature>
<keyword evidence="1 5" id="KW-0378">Hydrolase</keyword>
<accession>A0ABP5YVS0</accession>
<dbReference type="Gene3D" id="3.40.50.1580">
    <property type="entry name" value="Nucleoside phosphorylase domain"/>
    <property type="match status" value="1"/>
</dbReference>
<feature type="region of interest" description="Disordered" evidence="3">
    <location>
        <begin position="113"/>
        <end position="175"/>
    </location>
</feature>
<evidence type="ECO:0000256" key="3">
    <source>
        <dbReference type="SAM" id="MobiDB-lite"/>
    </source>
</evidence>
<dbReference type="RefSeq" id="WP_344383280.1">
    <property type="nucleotide sequence ID" value="NZ_BAAATA010000011.1"/>
</dbReference>
<dbReference type="GO" id="GO:0016787">
    <property type="term" value="F:hydrolase activity"/>
    <property type="evidence" value="ECO:0007669"/>
    <property type="project" value="UniProtKB-KW"/>
</dbReference>
<dbReference type="InterPro" id="IPR019963">
    <property type="entry name" value="FL_hydrolase_MqnB"/>
</dbReference>
<organism evidence="5 6">
    <name type="scientific">Streptomyces thermolineatus</name>
    <dbReference type="NCBI Taxonomy" id="44033"/>
    <lineage>
        <taxon>Bacteria</taxon>
        <taxon>Bacillati</taxon>
        <taxon>Actinomycetota</taxon>
        <taxon>Actinomycetes</taxon>
        <taxon>Kitasatosporales</taxon>
        <taxon>Streptomycetaceae</taxon>
        <taxon>Streptomyces</taxon>
    </lineage>
</organism>
<feature type="domain" description="Nucleoside phosphorylase" evidence="4">
    <location>
        <begin position="36"/>
        <end position="130"/>
    </location>
</feature>
<protein>
    <recommendedName>
        <fullName evidence="1 2">Futalosine hydrolase</fullName>
        <shortName evidence="1">FL hydrolase</shortName>
        <ecNumber evidence="1 2">3.2.2.26</ecNumber>
    </recommendedName>
    <alternativeName>
        <fullName evidence="1">Futalosine nucleosidase</fullName>
    </alternativeName>
    <alternativeName>
        <fullName evidence="1">Menaquinone biosynthetic enzyme MqnB</fullName>
    </alternativeName>
</protein>
<comment type="catalytic activity">
    <reaction evidence="1">
        <text>futalosine + H2O = dehypoxanthine futalosine + hypoxanthine</text>
        <dbReference type="Rhea" id="RHEA:25904"/>
        <dbReference type="ChEBI" id="CHEBI:15377"/>
        <dbReference type="ChEBI" id="CHEBI:17368"/>
        <dbReference type="ChEBI" id="CHEBI:58863"/>
        <dbReference type="ChEBI" id="CHEBI:58864"/>
        <dbReference type="EC" id="3.2.2.26"/>
    </reaction>
</comment>
<sequence>MRLLVVTAVAVERDSAATGLAARFRDAPEEEALPGRRSLLVLRDGRHRADLLAAGVGPAAAAAGTSAALTAAELAGHPYDLVVASGIAGGFLPVAPLGSVVVADEIVAADLGAQTPPARVPPPQAPPPADRTGAPAPAPGSPDAPGTPDLPASSPEAAVPAPPVPGPPAEPLPGPGFVPVSELGFGTSSHVPPPGLRAAVAEALGAVCGPVLTVSTVTGTAERAAELAARHPGAAAEGMEGFGVAEAAAAHGVPVLEVRAVSNPVGPRDRAAWRIGDALTALSGAFGGLSSVLDSLEAPAP</sequence>
<evidence type="ECO:0000256" key="2">
    <source>
        <dbReference type="NCBIfam" id="TIGR03664"/>
    </source>
</evidence>
<dbReference type="Pfam" id="PF01048">
    <property type="entry name" value="PNP_UDP_1"/>
    <property type="match status" value="2"/>
</dbReference>
<comment type="caution">
    <text evidence="5">The sequence shown here is derived from an EMBL/GenBank/DDBJ whole genome shotgun (WGS) entry which is preliminary data.</text>
</comment>